<protein>
    <recommendedName>
        <fullName evidence="3">DUF4160 domain-containing protein</fullName>
    </recommendedName>
</protein>
<dbReference type="EMBL" id="PXNP01000039">
    <property type="protein sequence ID" value="PSF09251.1"/>
    <property type="molecule type" value="Genomic_DNA"/>
</dbReference>
<gene>
    <name evidence="1" type="ORF">C7H09_07965</name>
</gene>
<name>A0A2T1KGJ0_9GAMM</name>
<dbReference type="AlphaFoldDB" id="A0A2T1KGJ0"/>
<dbReference type="Proteomes" id="UP000239866">
    <property type="component" value="Unassembled WGS sequence"/>
</dbReference>
<dbReference type="OrthoDB" id="122670at2"/>
<comment type="caution">
    <text evidence="1">The sequence shown here is derived from an EMBL/GenBank/DDBJ whole genome shotgun (WGS) entry which is preliminary data.</text>
</comment>
<dbReference type="RefSeq" id="WP_106762050.1">
    <property type="nucleotide sequence ID" value="NZ_PXNP01000039.1"/>
</dbReference>
<evidence type="ECO:0000313" key="1">
    <source>
        <dbReference type="EMBL" id="PSF09251.1"/>
    </source>
</evidence>
<reference evidence="1 2" key="1">
    <citation type="submission" date="2018-03" db="EMBL/GenBank/DDBJ databases">
        <title>Marinobacter brunus sp. nov., a marine bacterium of Gamma-proteobacteria isolated from the surface seawater of the South China Sea.</title>
        <authorList>
            <person name="Cheng H."/>
            <person name="Wu Y.-H."/>
            <person name="Xamxidin M."/>
            <person name="Xu X.-W."/>
        </authorList>
    </citation>
    <scope>NUCLEOTIDE SEQUENCE [LARGE SCALE GENOMIC DNA]</scope>
    <source>
        <strain evidence="1 2">NH169-3</strain>
    </source>
</reference>
<accession>A0A2T1KGJ0</accession>
<keyword evidence="2" id="KW-1185">Reference proteome</keyword>
<dbReference type="Pfam" id="PF13711">
    <property type="entry name" value="DUF4160"/>
    <property type="match status" value="1"/>
</dbReference>
<sequence>MKPTKEQHRKFGRFHLVDPDELEGMDEFAEWLEALLHNPCSVWEEDGDEFLIEIRKLVARVNGLKIQIYANEHPPPHFHVKSPNVDASFSIESCEKLEGNIESQDYRKIRFWHKKAKPLLIKAWDETRPTECTVGPYKGT</sequence>
<evidence type="ECO:0008006" key="3">
    <source>
        <dbReference type="Google" id="ProtNLM"/>
    </source>
</evidence>
<organism evidence="1 2">
    <name type="scientific">Marinobacter fuscus</name>
    <dbReference type="NCBI Taxonomy" id="2109942"/>
    <lineage>
        <taxon>Bacteria</taxon>
        <taxon>Pseudomonadati</taxon>
        <taxon>Pseudomonadota</taxon>
        <taxon>Gammaproteobacteria</taxon>
        <taxon>Pseudomonadales</taxon>
        <taxon>Marinobacteraceae</taxon>
        <taxon>Marinobacter</taxon>
    </lineage>
</organism>
<evidence type="ECO:0000313" key="2">
    <source>
        <dbReference type="Proteomes" id="UP000239866"/>
    </source>
</evidence>
<proteinExistence type="predicted"/>
<dbReference type="InterPro" id="IPR025427">
    <property type="entry name" value="DUF4160"/>
</dbReference>